<proteinExistence type="predicted"/>
<dbReference type="KEGG" id="lgi:LOTGIDRAFT_147191"/>
<dbReference type="GeneID" id="20235212"/>
<dbReference type="STRING" id="225164.V4C536"/>
<gene>
    <name evidence="4" type="ORF">LOTGIDRAFT_147191</name>
</gene>
<dbReference type="InterPro" id="IPR039429">
    <property type="entry name" value="SHMT-like_dom"/>
</dbReference>
<dbReference type="OrthoDB" id="10265628at2759"/>
<dbReference type="GO" id="GO:0030170">
    <property type="term" value="F:pyridoxal phosphate binding"/>
    <property type="evidence" value="ECO:0007669"/>
    <property type="project" value="TreeGrafter"/>
</dbReference>
<dbReference type="Gene3D" id="3.90.1150.10">
    <property type="entry name" value="Aspartate Aminotransferase, domain 1"/>
    <property type="match status" value="1"/>
</dbReference>
<evidence type="ECO:0000259" key="3">
    <source>
        <dbReference type="Pfam" id="PF00464"/>
    </source>
</evidence>
<keyword evidence="5" id="KW-1185">Reference proteome</keyword>
<comment type="cofactor">
    <cofactor evidence="1">
        <name>pyridoxal 5'-phosphate</name>
        <dbReference type="ChEBI" id="CHEBI:597326"/>
    </cofactor>
</comment>
<dbReference type="Gene3D" id="3.40.640.10">
    <property type="entry name" value="Type I PLP-dependent aspartate aminotransferase-like (Major domain)"/>
    <property type="match status" value="1"/>
</dbReference>
<evidence type="ECO:0000256" key="1">
    <source>
        <dbReference type="ARBA" id="ARBA00001933"/>
    </source>
</evidence>
<dbReference type="InterPro" id="IPR015424">
    <property type="entry name" value="PyrdxlP-dep_Trfase"/>
</dbReference>
<dbReference type="InterPro" id="IPR015422">
    <property type="entry name" value="PyrdxlP-dep_Trfase_small"/>
</dbReference>
<dbReference type="GO" id="GO:0035999">
    <property type="term" value="P:tetrahydrofolate interconversion"/>
    <property type="evidence" value="ECO:0007669"/>
    <property type="project" value="UniProtKB-UniPathway"/>
</dbReference>
<dbReference type="RefSeq" id="XP_009052609.1">
    <property type="nucleotide sequence ID" value="XM_009054361.1"/>
</dbReference>
<dbReference type="GO" id="GO:0005739">
    <property type="term" value="C:mitochondrion"/>
    <property type="evidence" value="ECO:0007669"/>
    <property type="project" value="TreeGrafter"/>
</dbReference>
<dbReference type="Pfam" id="PF00464">
    <property type="entry name" value="SHMT"/>
    <property type="match status" value="1"/>
</dbReference>
<dbReference type="InterPro" id="IPR049943">
    <property type="entry name" value="Ser_HO-MeTrfase-like"/>
</dbReference>
<dbReference type="AlphaFoldDB" id="V4C536"/>
<name>V4C536_LOTGI</name>
<sequence length="150" mass="16466">MYDLEKKINEAVFPGLQGGPHNHQIASVAVALKQASLPEFIEYQKQTMANAKAMSKALIDRGYTVVTGGTDTHLVLVDMRPQKLDGARSEKVLEEVGIACNKNTCPGDKSALKPSGLRLGTPALTSRDMKEKDIVQVVEFFHQGWFLINI</sequence>
<dbReference type="OMA" id="RYETKEN"/>
<dbReference type="SUPFAM" id="SSF53383">
    <property type="entry name" value="PLP-dependent transferases"/>
    <property type="match status" value="1"/>
</dbReference>
<dbReference type="InterPro" id="IPR015421">
    <property type="entry name" value="PyrdxlP-dep_Trfase_major"/>
</dbReference>
<evidence type="ECO:0000256" key="2">
    <source>
        <dbReference type="ARBA" id="ARBA00022898"/>
    </source>
</evidence>
<dbReference type="GO" id="GO:0019264">
    <property type="term" value="P:glycine biosynthetic process from serine"/>
    <property type="evidence" value="ECO:0007669"/>
    <property type="project" value="TreeGrafter"/>
</dbReference>
<dbReference type="PANTHER" id="PTHR11680:SF59">
    <property type="entry name" value="SERINE HYDROXYMETHYLTRANSFERASE, CYTOSOLIC"/>
    <property type="match status" value="1"/>
</dbReference>
<dbReference type="GO" id="GO:0004372">
    <property type="term" value="F:glycine hydroxymethyltransferase activity"/>
    <property type="evidence" value="ECO:0007669"/>
    <property type="project" value="TreeGrafter"/>
</dbReference>
<dbReference type="EMBL" id="KB201400">
    <property type="protein sequence ID" value="ESO96704.1"/>
    <property type="molecule type" value="Genomic_DNA"/>
</dbReference>
<keyword evidence="2" id="KW-0663">Pyridoxal phosphate</keyword>
<protein>
    <recommendedName>
        <fullName evidence="3">Serine hydroxymethyltransferase-like domain-containing protein</fullName>
    </recommendedName>
</protein>
<dbReference type="Proteomes" id="UP000030746">
    <property type="component" value="Unassembled WGS sequence"/>
</dbReference>
<dbReference type="HOGENOM" id="CLU_022477_3_1_1"/>
<feature type="domain" description="Serine hydroxymethyltransferase-like" evidence="3">
    <location>
        <begin position="2"/>
        <end position="140"/>
    </location>
</feature>
<accession>V4C536</accession>
<dbReference type="UniPathway" id="UPA00193"/>
<dbReference type="GO" id="GO:0005634">
    <property type="term" value="C:nucleus"/>
    <property type="evidence" value="ECO:0007669"/>
    <property type="project" value="TreeGrafter"/>
</dbReference>
<dbReference type="CTD" id="20235212"/>
<organism evidence="4 5">
    <name type="scientific">Lottia gigantea</name>
    <name type="common">Giant owl limpet</name>
    <dbReference type="NCBI Taxonomy" id="225164"/>
    <lineage>
        <taxon>Eukaryota</taxon>
        <taxon>Metazoa</taxon>
        <taxon>Spiralia</taxon>
        <taxon>Lophotrochozoa</taxon>
        <taxon>Mollusca</taxon>
        <taxon>Gastropoda</taxon>
        <taxon>Patellogastropoda</taxon>
        <taxon>Lottioidea</taxon>
        <taxon>Lottiidae</taxon>
        <taxon>Lottia</taxon>
    </lineage>
</organism>
<evidence type="ECO:0000313" key="4">
    <source>
        <dbReference type="EMBL" id="ESO96704.1"/>
    </source>
</evidence>
<reference evidence="4 5" key="1">
    <citation type="journal article" date="2013" name="Nature">
        <title>Insights into bilaterian evolution from three spiralian genomes.</title>
        <authorList>
            <person name="Simakov O."/>
            <person name="Marletaz F."/>
            <person name="Cho S.J."/>
            <person name="Edsinger-Gonzales E."/>
            <person name="Havlak P."/>
            <person name="Hellsten U."/>
            <person name="Kuo D.H."/>
            <person name="Larsson T."/>
            <person name="Lv J."/>
            <person name="Arendt D."/>
            <person name="Savage R."/>
            <person name="Osoegawa K."/>
            <person name="de Jong P."/>
            <person name="Grimwood J."/>
            <person name="Chapman J.A."/>
            <person name="Shapiro H."/>
            <person name="Aerts A."/>
            <person name="Otillar R.P."/>
            <person name="Terry A.Y."/>
            <person name="Boore J.L."/>
            <person name="Grigoriev I.V."/>
            <person name="Lindberg D.R."/>
            <person name="Seaver E.C."/>
            <person name="Weisblat D.A."/>
            <person name="Putnam N.H."/>
            <person name="Rokhsar D.S."/>
        </authorList>
    </citation>
    <scope>NUCLEOTIDE SEQUENCE [LARGE SCALE GENOMIC DNA]</scope>
</reference>
<dbReference type="PANTHER" id="PTHR11680">
    <property type="entry name" value="SERINE HYDROXYMETHYLTRANSFERASE"/>
    <property type="match status" value="1"/>
</dbReference>
<evidence type="ECO:0000313" key="5">
    <source>
        <dbReference type="Proteomes" id="UP000030746"/>
    </source>
</evidence>